<keyword evidence="5 10" id="KW-0812">Transmembrane</keyword>
<dbReference type="InterPro" id="IPR024194">
    <property type="entry name" value="Ac/AlaTfrase_AlgI/DltB"/>
</dbReference>
<keyword evidence="6 10" id="KW-1133">Transmembrane helix</keyword>
<evidence type="ECO:0000256" key="6">
    <source>
        <dbReference type="ARBA" id="ARBA00022989"/>
    </source>
</evidence>
<dbReference type="InterPro" id="IPR051085">
    <property type="entry name" value="MB_O-acyltransferase"/>
</dbReference>
<feature type="transmembrane region" description="Helical" evidence="10">
    <location>
        <begin position="464"/>
        <end position="484"/>
    </location>
</feature>
<keyword evidence="4 9" id="KW-0808">Transferase</keyword>
<comment type="subcellular location">
    <subcellularLocation>
        <location evidence="1">Cell membrane</location>
        <topology evidence="1">Multi-pass membrane protein</topology>
    </subcellularLocation>
</comment>
<comment type="caution">
    <text evidence="11">The sequence shown here is derived from an EMBL/GenBank/DDBJ whole genome shotgun (WGS) entry which is preliminary data.</text>
</comment>
<feature type="transmembrane region" description="Helical" evidence="10">
    <location>
        <begin position="266"/>
        <end position="284"/>
    </location>
</feature>
<evidence type="ECO:0000256" key="4">
    <source>
        <dbReference type="ARBA" id="ARBA00022679"/>
    </source>
</evidence>
<evidence type="ECO:0000256" key="7">
    <source>
        <dbReference type="ARBA" id="ARBA00023136"/>
    </source>
</evidence>
<feature type="transmembrane region" description="Helical" evidence="10">
    <location>
        <begin position="351"/>
        <end position="368"/>
    </location>
</feature>
<dbReference type="EMBL" id="JRGF01000001">
    <property type="protein sequence ID" value="KHE42931.1"/>
    <property type="molecule type" value="Genomic_DNA"/>
</dbReference>
<dbReference type="RefSeq" id="WP_035471118.1">
    <property type="nucleotide sequence ID" value="NZ_JRGF01000001.1"/>
</dbReference>
<accession>A0ABR4YMN6</accession>
<organism evidence="11 12">
    <name type="scientific">Alistipes inops</name>
    <dbReference type="NCBI Taxonomy" id="1501391"/>
    <lineage>
        <taxon>Bacteria</taxon>
        <taxon>Pseudomonadati</taxon>
        <taxon>Bacteroidota</taxon>
        <taxon>Bacteroidia</taxon>
        <taxon>Bacteroidales</taxon>
        <taxon>Rikenellaceae</taxon>
        <taxon>Alistipes</taxon>
    </lineage>
</organism>
<dbReference type="InterPro" id="IPR028362">
    <property type="entry name" value="AlgI"/>
</dbReference>
<dbReference type="PANTHER" id="PTHR13285">
    <property type="entry name" value="ACYLTRANSFERASE"/>
    <property type="match status" value="1"/>
</dbReference>
<keyword evidence="3 9" id="KW-1003">Cell membrane</keyword>
<name>A0ABR4YMN6_9BACT</name>
<keyword evidence="8 9" id="KW-0012">Acyltransferase</keyword>
<feature type="transmembrane region" description="Helical" evidence="10">
    <location>
        <begin position="388"/>
        <end position="408"/>
    </location>
</feature>
<evidence type="ECO:0000256" key="2">
    <source>
        <dbReference type="ARBA" id="ARBA00010323"/>
    </source>
</evidence>
<dbReference type="PIRSF" id="PIRSF016636">
    <property type="entry name" value="AlgI_DltB"/>
    <property type="match status" value="1"/>
</dbReference>
<dbReference type="PANTHER" id="PTHR13285:SF23">
    <property type="entry name" value="TEICHOIC ACID D-ALANYLTRANSFERASE"/>
    <property type="match status" value="1"/>
</dbReference>
<evidence type="ECO:0000256" key="1">
    <source>
        <dbReference type="ARBA" id="ARBA00004651"/>
    </source>
</evidence>
<dbReference type="InterPro" id="IPR004299">
    <property type="entry name" value="MBOAT_fam"/>
</dbReference>
<feature type="transmembrane region" description="Helical" evidence="10">
    <location>
        <begin position="328"/>
        <end position="345"/>
    </location>
</feature>
<evidence type="ECO:0000256" key="5">
    <source>
        <dbReference type="ARBA" id="ARBA00022692"/>
    </source>
</evidence>
<feature type="transmembrane region" description="Helical" evidence="10">
    <location>
        <begin position="20"/>
        <end position="41"/>
    </location>
</feature>
<protein>
    <submittedName>
        <fullName evidence="11">Alginate O-acetyltransferase</fullName>
    </submittedName>
</protein>
<comment type="similarity">
    <text evidence="2 9">Belongs to the membrane-bound acyltransferase family.</text>
</comment>
<dbReference type="Pfam" id="PF03062">
    <property type="entry name" value="MBOAT"/>
    <property type="match status" value="1"/>
</dbReference>
<feature type="transmembrane region" description="Helical" evidence="10">
    <location>
        <begin position="428"/>
        <end position="452"/>
    </location>
</feature>
<dbReference type="Proteomes" id="UP000030889">
    <property type="component" value="Unassembled WGS sequence"/>
</dbReference>
<feature type="transmembrane region" description="Helical" evidence="10">
    <location>
        <begin position="135"/>
        <end position="157"/>
    </location>
</feature>
<dbReference type="PIRSF" id="PIRSF500217">
    <property type="entry name" value="AlgI"/>
    <property type="match status" value="1"/>
</dbReference>
<evidence type="ECO:0000256" key="3">
    <source>
        <dbReference type="ARBA" id="ARBA00022475"/>
    </source>
</evidence>
<reference evidence="11 12" key="1">
    <citation type="submission" date="2014-09" db="EMBL/GenBank/DDBJ databases">
        <title>Alistipes sp. 627, sp. nov., a novel member of the family Rikenellaceae isolated from human faeces.</title>
        <authorList>
            <person name="Shkoporov A.N."/>
            <person name="Chaplin A.V."/>
            <person name="Motuzova O.V."/>
            <person name="Kafarskaia L.I."/>
            <person name="Khokhlova E.V."/>
            <person name="Efimov B.A."/>
        </authorList>
    </citation>
    <scope>NUCLEOTIDE SEQUENCE [LARGE SCALE GENOMIC DNA]</scope>
    <source>
        <strain evidence="11 12">627</strain>
    </source>
</reference>
<gene>
    <name evidence="11" type="ORF">LG35_00175</name>
</gene>
<keyword evidence="12" id="KW-1185">Reference proteome</keyword>
<sequence>MVDISRITEAVAELLRYNPASPMIFSSGIFLFLFAGFTLFYSFMRRTPVLRMVYVSLFSIYFYYKTGGLYFFLLILVSVTDFVIGRLLAATEAKPYRRGLVALSVLINLGMLAYFKYTNLFIQIANDLAGHDVLAFRNIFLPVGISFFVFQSMSYTIDIYRRQLTPLTCWLDYFFYLSFFPQLVAGPIVRARDFIPQIRQNPLRVTREMFGRGLFLIMTGLVKKAVISDYISVNFVDRVFDNPMLYSGFENLMGVYGYALQIYCDFSGYSDMAIGIALLLGFRFPKNFDSPYKSATITEFWRRWHISLSTWLKDYLYISLGGNRKGRFRTYVNLVVTMLLGGLWHGAAPRFVLWGGFHGLLLALHKFLMRLFPRMKATGADMKRGWRIAGIFVTFHLVCLGWIFFRARDVGTGADILEQVFTNFDISLIPNIITGYWEIFAMMLVGYVAHFIPRRLQERACDAVIRNPLAVNALLIVVIIWVVMQVKSADIQPFIYFQF</sequence>
<feature type="transmembrane region" description="Helical" evidence="10">
    <location>
        <begin position="209"/>
        <end position="231"/>
    </location>
</feature>
<feature type="transmembrane region" description="Helical" evidence="10">
    <location>
        <begin position="169"/>
        <end position="189"/>
    </location>
</feature>
<evidence type="ECO:0000313" key="12">
    <source>
        <dbReference type="Proteomes" id="UP000030889"/>
    </source>
</evidence>
<evidence type="ECO:0000256" key="10">
    <source>
        <dbReference type="SAM" id="Phobius"/>
    </source>
</evidence>
<feature type="transmembrane region" description="Helical" evidence="10">
    <location>
        <begin position="96"/>
        <end position="115"/>
    </location>
</feature>
<evidence type="ECO:0000256" key="8">
    <source>
        <dbReference type="ARBA" id="ARBA00023315"/>
    </source>
</evidence>
<keyword evidence="7 9" id="KW-0472">Membrane</keyword>
<evidence type="ECO:0000313" key="11">
    <source>
        <dbReference type="EMBL" id="KHE42931.1"/>
    </source>
</evidence>
<evidence type="ECO:0000256" key="9">
    <source>
        <dbReference type="PIRNR" id="PIRNR016636"/>
    </source>
</evidence>
<proteinExistence type="inferred from homology"/>